<dbReference type="AlphaFoldDB" id="A0A4R6TEG7"/>
<organism evidence="1 2">
    <name type="scientific">Tenacibaculum caenipelagi</name>
    <dbReference type="NCBI Taxonomy" id="1325435"/>
    <lineage>
        <taxon>Bacteria</taxon>
        <taxon>Pseudomonadati</taxon>
        <taxon>Bacteroidota</taxon>
        <taxon>Flavobacteriia</taxon>
        <taxon>Flavobacteriales</taxon>
        <taxon>Flavobacteriaceae</taxon>
        <taxon>Tenacibaculum</taxon>
    </lineage>
</organism>
<evidence type="ECO:0000313" key="1">
    <source>
        <dbReference type="EMBL" id="TDQ28685.1"/>
    </source>
</evidence>
<sequence length="50" mass="5854">MLKNISDLGITISKTEQKTINGGWRNIRCFTDKDCPPWDSFCYNGYCQYK</sequence>
<dbReference type="EMBL" id="SNYH01000002">
    <property type="protein sequence ID" value="TDQ28685.1"/>
    <property type="molecule type" value="Genomic_DNA"/>
</dbReference>
<comment type="caution">
    <text evidence="1">The sequence shown here is derived from an EMBL/GenBank/DDBJ whole genome shotgun (WGS) entry which is preliminary data.</text>
</comment>
<protein>
    <submittedName>
        <fullName evidence="1">Uncharacterized protein</fullName>
    </submittedName>
</protein>
<reference evidence="1 2" key="1">
    <citation type="submission" date="2019-03" db="EMBL/GenBank/DDBJ databases">
        <title>Genomic Encyclopedia of Type Strains, Phase III (KMG-III): the genomes of soil and plant-associated and newly described type strains.</title>
        <authorList>
            <person name="Whitman W."/>
        </authorList>
    </citation>
    <scope>NUCLEOTIDE SEQUENCE [LARGE SCALE GENOMIC DNA]</scope>
    <source>
        <strain evidence="1 2">CECT 8283</strain>
    </source>
</reference>
<gene>
    <name evidence="1" type="ORF">DFQ07_1063</name>
</gene>
<name>A0A4R6TEG7_9FLAO</name>
<proteinExistence type="predicted"/>
<accession>A0A4R6TEG7</accession>
<dbReference type="RefSeq" id="WP_166627722.1">
    <property type="nucleotide sequence ID" value="NZ_SNYH01000002.1"/>
</dbReference>
<keyword evidence="2" id="KW-1185">Reference proteome</keyword>
<dbReference type="Proteomes" id="UP000295390">
    <property type="component" value="Unassembled WGS sequence"/>
</dbReference>
<evidence type="ECO:0000313" key="2">
    <source>
        <dbReference type="Proteomes" id="UP000295390"/>
    </source>
</evidence>